<dbReference type="RefSeq" id="WP_123781228.1">
    <property type="nucleotide sequence ID" value="NZ_RKMG01000038.1"/>
</dbReference>
<organism evidence="1 2">
    <name type="scientific">Aerococcus agrisoli</name>
    <dbReference type="NCBI Taxonomy" id="2487350"/>
    <lineage>
        <taxon>Bacteria</taxon>
        <taxon>Bacillati</taxon>
        <taxon>Bacillota</taxon>
        <taxon>Bacilli</taxon>
        <taxon>Lactobacillales</taxon>
        <taxon>Aerococcaceae</taxon>
        <taxon>Aerococcus</taxon>
    </lineage>
</organism>
<gene>
    <name evidence="1" type="ORF">EF384_08815</name>
</gene>
<name>A0A3N4GUY4_9LACT</name>
<evidence type="ECO:0000313" key="1">
    <source>
        <dbReference type="EMBL" id="RPA56784.1"/>
    </source>
</evidence>
<dbReference type="AlphaFoldDB" id="A0A3N4GUY4"/>
<protein>
    <submittedName>
        <fullName evidence="1">Uncharacterized protein</fullName>
    </submittedName>
</protein>
<sequence>MVECYTNYWENRRDGVRKQHGSYATEEEAFEGIQSWWDLHQEKYTNIQKRRTNSGALEITYGDDNYYYRIEKRTIDKLPSKKVKLRSAGEIAAKRKMENLDEEFYLFDELAEPYRDQLVIAMGSGQRVLDFIYDEKGRPVRELEKK</sequence>
<evidence type="ECO:0000313" key="2">
    <source>
        <dbReference type="Proteomes" id="UP000273977"/>
    </source>
</evidence>
<dbReference type="EMBL" id="RKMG01000038">
    <property type="protein sequence ID" value="RPA56784.1"/>
    <property type="molecule type" value="Genomic_DNA"/>
</dbReference>
<proteinExistence type="predicted"/>
<dbReference type="OrthoDB" id="2166202at2"/>
<dbReference type="Proteomes" id="UP000273977">
    <property type="component" value="Unassembled WGS sequence"/>
</dbReference>
<keyword evidence="2" id="KW-1185">Reference proteome</keyword>
<reference evidence="1 2" key="1">
    <citation type="submission" date="2018-11" db="EMBL/GenBank/DDBJ databases">
        <title>Aerococcus sp. SJQ22, whole genome shotgun sequence.</title>
        <authorList>
            <person name="Sun L."/>
            <person name="Gao X."/>
            <person name="Chen W."/>
            <person name="Huang K."/>
        </authorList>
    </citation>
    <scope>NUCLEOTIDE SEQUENCE [LARGE SCALE GENOMIC DNA]</scope>
    <source>
        <strain evidence="1 2">SJQ22</strain>
    </source>
</reference>
<accession>A0A3N4GUY4</accession>
<comment type="caution">
    <text evidence="1">The sequence shown here is derived from an EMBL/GenBank/DDBJ whole genome shotgun (WGS) entry which is preliminary data.</text>
</comment>